<feature type="transmembrane region" description="Helical" evidence="4">
    <location>
        <begin position="269"/>
        <end position="295"/>
    </location>
</feature>
<evidence type="ECO:0000256" key="3">
    <source>
        <dbReference type="ARBA" id="ARBA00022833"/>
    </source>
</evidence>
<evidence type="ECO:0000256" key="5">
    <source>
        <dbReference type="SAM" id="SignalP"/>
    </source>
</evidence>
<accession>A0AAV1J296</accession>
<feature type="chain" id="PRO_5043471821" description="RING-CH-type domain-containing protein" evidence="5">
    <location>
        <begin position="37"/>
        <end position="703"/>
    </location>
</feature>
<keyword evidence="5" id="KW-0732">Signal</keyword>
<organism evidence="7 8">
    <name type="scientific">Leptosia nina</name>
    <dbReference type="NCBI Taxonomy" id="320188"/>
    <lineage>
        <taxon>Eukaryota</taxon>
        <taxon>Metazoa</taxon>
        <taxon>Ecdysozoa</taxon>
        <taxon>Arthropoda</taxon>
        <taxon>Hexapoda</taxon>
        <taxon>Insecta</taxon>
        <taxon>Pterygota</taxon>
        <taxon>Neoptera</taxon>
        <taxon>Endopterygota</taxon>
        <taxon>Lepidoptera</taxon>
        <taxon>Glossata</taxon>
        <taxon>Ditrysia</taxon>
        <taxon>Papilionoidea</taxon>
        <taxon>Pieridae</taxon>
        <taxon>Pierinae</taxon>
        <taxon>Leptosia</taxon>
    </lineage>
</organism>
<keyword evidence="2" id="KW-0863">Zinc-finger</keyword>
<evidence type="ECO:0000259" key="6">
    <source>
        <dbReference type="PROSITE" id="PS51292"/>
    </source>
</evidence>
<dbReference type="PROSITE" id="PS51257">
    <property type="entry name" value="PROKAR_LIPOPROTEIN"/>
    <property type="match status" value="1"/>
</dbReference>
<feature type="transmembrane region" description="Helical" evidence="4">
    <location>
        <begin position="115"/>
        <end position="142"/>
    </location>
</feature>
<dbReference type="AlphaFoldDB" id="A0AAV1J296"/>
<sequence>MANNAWRSLVICVVAENSCRCFLAAILLASSCISQSCPVDCQELWKECVSCTQAPAGVASNNMMRSLLAYYADAVMAASRGAGCARDCSGRGDCMNGTCLCEIRYTGDECAGHNLSYHACIGGIFLAVSFVCAVQLTLCIVTEYRRLKAPNLFRACKVTTQKMLYLVAFLASLIRGAYFISPTAFQESWATSLPSAYYPLLLSGSSLIVCFWAEVFHLRDVRWERQRFLSKSFLAFVSFNVIIYSLLFAEVLTINVANTSDEKKSFYQHVFNGCYAVLLFVVVVFFLIYGVEVYFKLRGEFLRETKVCTIVTPRPGPSSAADGDDVQDTLVKQGVQTDLAEVDGSVDPRSVNHSQLHQSRLGLISQALMLILIVGFLASETLSEFWKAKVPVVSRNWHDLVFRLAEIGVTLWFPCVLWNCMAPERLWILNPRRLLAKQLDEARLADLLGPGNNPDNKLDLYRLTWQQTWLLFLALLRHWFPIWRFLSVAYSYRFPLEAIAGFTSKLTLNVETDSLVGSIGSGRDCWICYDGSRPDPLIRPCRCTGDVAAVHHECLKRWLIESYGTPDCMKCKVCNTPYNVEETNRLLWERGFTLVHFLRITLAFICMSLSGLFAWGLVQIYPSPVARILGTGGALLVCYVAARYLGIHTLSAYRRARVASIRIVTDPLDDPSMEAQLSTISKTVTVEIASKNVLEQALKGENK</sequence>
<feature type="signal peptide" evidence="5">
    <location>
        <begin position="1"/>
        <end position="36"/>
    </location>
</feature>
<dbReference type="Pfam" id="PF12906">
    <property type="entry name" value="RINGv"/>
    <property type="match status" value="1"/>
</dbReference>
<evidence type="ECO:0000256" key="4">
    <source>
        <dbReference type="SAM" id="Phobius"/>
    </source>
</evidence>
<dbReference type="InterPro" id="IPR011016">
    <property type="entry name" value="Znf_RING-CH"/>
</dbReference>
<comment type="caution">
    <text evidence="7">The sequence shown here is derived from an EMBL/GenBank/DDBJ whole genome shotgun (WGS) entry which is preliminary data.</text>
</comment>
<feature type="transmembrane region" description="Helical" evidence="4">
    <location>
        <begin position="228"/>
        <end position="249"/>
    </location>
</feature>
<dbReference type="PROSITE" id="PS51292">
    <property type="entry name" value="ZF_RING_CH"/>
    <property type="match status" value="1"/>
</dbReference>
<keyword evidence="4" id="KW-1133">Transmembrane helix</keyword>
<feature type="transmembrane region" description="Helical" evidence="4">
    <location>
        <begin position="624"/>
        <end position="645"/>
    </location>
</feature>
<gene>
    <name evidence="7" type="ORF">LNINA_LOCUS3336</name>
</gene>
<evidence type="ECO:0000256" key="2">
    <source>
        <dbReference type="ARBA" id="ARBA00022771"/>
    </source>
</evidence>
<feature type="transmembrane region" description="Helical" evidence="4">
    <location>
        <begin position="400"/>
        <end position="422"/>
    </location>
</feature>
<name>A0AAV1J296_9NEOP</name>
<evidence type="ECO:0000256" key="1">
    <source>
        <dbReference type="ARBA" id="ARBA00022723"/>
    </source>
</evidence>
<dbReference type="EMBL" id="CAVLEF010000004">
    <property type="protein sequence ID" value="CAK1543524.1"/>
    <property type="molecule type" value="Genomic_DNA"/>
</dbReference>
<dbReference type="InterPro" id="IPR013083">
    <property type="entry name" value="Znf_RING/FYVE/PHD"/>
</dbReference>
<feature type="transmembrane region" description="Helical" evidence="4">
    <location>
        <begin position="163"/>
        <end position="185"/>
    </location>
</feature>
<dbReference type="SUPFAM" id="SSF57850">
    <property type="entry name" value="RING/U-box"/>
    <property type="match status" value="1"/>
</dbReference>
<dbReference type="PANTHER" id="PTHR20893:SF2">
    <property type="entry name" value="LD08641P"/>
    <property type="match status" value="1"/>
</dbReference>
<keyword evidence="4" id="KW-0812">Transmembrane</keyword>
<keyword evidence="3" id="KW-0862">Zinc</keyword>
<dbReference type="Proteomes" id="UP001497472">
    <property type="component" value="Unassembled WGS sequence"/>
</dbReference>
<proteinExistence type="predicted"/>
<dbReference type="GO" id="GO:0008270">
    <property type="term" value="F:zinc ion binding"/>
    <property type="evidence" value="ECO:0007669"/>
    <property type="project" value="UniProtKB-KW"/>
</dbReference>
<feature type="transmembrane region" description="Helical" evidence="4">
    <location>
        <begin position="361"/>
        <end position="380"/>
    </location>
</feature>
<evidence type="ECO:0000313" key="8">
    <source>
        <dbReference type="Proteomes" id="UP001497472"/>
    </source>
</evidence>
<reference evidence="7 8" key="1">
    <citation type="submission" date="2023-11" db="EMBL/GenBank/DDBJ databases">
        <authorList>
            <person name="Okamura Y."/>
        </authorList>
    </citation>
    <scope>NUCLEOTIDE SEQUENCE [LARGE SCALE GENOMIC DNA]</scope>
</reference>
<dbReference type="PANTHER" id="PTHR20893">
    <property type="entry name" value="LD08641P"/>
    <property type="match status" value="1"/>
</dbReference>
<dbReference type="Gene3D" id="2.10.25.10">
    <property type="entry name" value="Laminin"/>
    <property type="match status" value="1"/>
</dbReference>
<protein>
    <recommendedName>
        <fullName evidence="6">RING-CH-type domain-containing protein</fullName>
    </recommendedName>
</protein>
<feature type="transmembrane region" description="Helical" evidence="4">
    <location>
        <begin position="197"/>
        <end position="216"/>
    </location>
</feature>
<dbReference type="Gene3D" id="3.30.40.10">
    <property type="entry name" value="Zinc/RING finger domain, C3HC4 (zinc finger)"/>
    <property type="match status" value="1"/>
</dbReference>
<dbReference type="SMART" id="SM00744">
    <property type="entry name" value="RINGv"/>
    <property type="match status" value="1"/>
</dbReference>
<feature type="domain" description="RING-CH-type" evidence="6">
    <location>
        <begin position="517"/>
        <end position="581"/>
    </location>
</feature>
<dbReference type="CDD" id="cd16495">
    <property type="entry name" value="RING_CH-C4HC3_MARCH"/>
    <property type="match status" value="1"/>
</dbReference>
<keyword evidence="4" id="KW-0472">Membrane</keyword>
<keyword evidence="8" id="KW-1185">Reference proteome</keyword>
<keyword evidence="1" id="KW-0479">Metal-binding</keyword>
<feature type="transmembrane region" description="Helical" evidence="4">
    <location>
        <begin position="597"/>
        <end position="618"/>
    </location>
</feature>
<evidence type="ECO:0000313" key="7">
    <source>
        <dbReference type="EMBL" id="CAK1543524.1"/>
    </source>
</evidence>